<evidence type="ECO:0000313" key="3">
    <source>
        <dbReference type="Proteomes" id="UP000799440"/>
    </source>
</evidence>
<dbReference type="AlphaFoldDB" id="A0A6A6V752"/>
<accession>A0A6A6V752</accession>
<gene>
    <name evidence="2" type="ORF">M011DRAFT_469711</name>
</gene>
<name>A0A6A6V752_9PLEO</name>
<feature type="compositionally biased region" description="Polar residues" evidence="1">
    <location>
        <begin position="9"/>
        <end position="21"/>
    </location>
</feature>
<dbReference type="EMBL" id="MU006583">
    <property type="protein sequence ID" value="KAF2745330.1"/>
    <property type="molecule type" value="Genomic_DNA"/>
</dbReference>
<proteinExistence type="predicted"/>
<sequence length="88" mass="9640">MHQTHRRTIQSPPGNPPSHQSHTLDPKLHPAKPSPTHPYAYTDTLVTKSACDEPTLPLSSKIPQHTRPPVRACTHALSLVTEPASPFP</sequence>
<keyword evidence="3" id="KW-1185">Reference proteome</keyword>
<organism evidence="2 3">
    <name type="scientific">Sporormia fimetaria CBS 119925</name>
    <dbReference type="NCBI Taxonomy" id="1340428"/>
    <lineage>
        <taxon>Eukaryota</taxon>
        <taxon>Fungi</taxon>
        <taxon>Dikarya</taxon>
        <taxon>Ascomycota</taxon>
        <taxon>Pezizomycotina</taxon>
        <taxon>Dothideomycetes</taxon>
        <taxon>Pleosporomycetidae</taxon>
        <taxon>Pleosporales</taxon>
        <taxon>Sporormiaceae</taxon>
        <taxon>Sporormia</taxon>
    </lineage>
</organism>
<evidence type="ECO:0000313" key="2">
    <source>
        <dbReference type="EMBL" id="KAF2745330.1"/>
    </source>
</evidence>
<reference evidence="2" key="1">
    <citation type="journal article" date="2020" name="Stud. Mycol.">
        <title>101 Dothideomycetes genomes: a test case for predicting lifestyles and emergence of pathogens.</title>
        <authorList>
            <person name="Haridas S."/>
            <person name="Albert R."/>
            <person name="Binder M."/>
            <person name="Bloem J."/>
            <person name="Labutti K."/>
            <person name="Salamov A."/>
            <person name="Andreopoulos B."/>
            <person name="Baker S."/>
            <person name="Barry K."/>
            <person name="Bills G."/>
            <person name="Bluhm B."/>
            <person name="Cannon C."/>
            <person name="Castanera R."/>
            <person name="Culley D."/>
            <person name="Daum C."/>
            <person name="Ezra D."/>
            <person name="Gonzalez J."/>
            <person name="Henrissat B."/>
            <person name="Kuo A."/>
            <person name="Liang C."/>
            <person name="Lipzen A."/>
            <person name="Lutzoni F."/>
            <person name="Magnuson J."/>
            <person name="Mondo S."/>
            <person name="Nolan M."/>
            <person name="Ohm R."/>
            <person name="Pangilinan J."/>
            <person name="Park H.-J."/>
            <person name="Ramirez L."/>
            <person name="Alfaro M."/>
            <person name="Sun H."/>
            <person name="Tritt A."/>
            <person name="Yoshinaga Y."/>
            <person name="Zwiers L.-H."/>
            <person name="Turgeon B."/>
            <person name="Goodwin S."/>
            <person name="Spatafora J."/>
            <person name="Crous P."/>
            <person name="Grigoriev I."/>
        </authorList>
    </citation>
    <scope>NUCLEOTIDE SEQUENCE</scope>
    <source>
        <strain evidence="2">CBS 119925</strain>
    </source>
</reference>
<dbReference type="Proteomes" id="UP000799440">
    <property type="component" value="Unassembled WGS sequence"/>
</dbReference>
<feature type="region of interest" description="Disordered" evidence="1">
    <location>
        <begin position="1"/>
        <end position="41"/>
    </location>
</feature>
<protein>
    <submittedName>
        <fullName evidence="2">Uncharacterized protein</fullName>
    </submittedName>
</protein>
<evidence type="ECO:0000256" key="1">
    <source>
        <dbReference type="SAM" id="MobiDB-lite"/>
    </source>
</evidence>